<accession>A0A1U9LHA3</accession>
<sequence length="71" mass="7487">MIPDLCISGVFVPGLLGGAFIALVTTVALLRLLTVLGAWRVFSIRPLVEFAVFTILFSLLAQGLSTIGSLP</sequence>
<dbReference type="EMBL" id="CP014687">
    <property type="protein sequence ID" value="AQT05777.1"/>
    <property type="molecule type" value="Genomic_DNA"/>
</dbReference>
<gene>
    <name evidence="6" type="ORF">A0U91_14150</name>
</gene>
<dbReference type="AlphaFoldDB" id="A0A1U9LHA3"/>
<dbReference type="Proteomes" id="UP000189055">
    <property type="component" value="Chromosome"/>
</dbReference>
<dbReference type="STRING" id="1076596.A0U91_14150"/>
<dbReference type="KEGG" id="aper:A0U91_14150"/>
<feature type="transmembrane region" description="Helical" evidence="5">
    <location>
        <begin position="50"/>
        <end position="70"/>
    </location>
</feature>
<evidence type="ECO:0008006" key="8">
    <source>
        <dbReference type="Google" id="ProtNLM"/>
    </source>
</evidence>
<keyword evidence="1" id="KW-1003">Cell membrane</keyword>
<keyword evidence="3 5" id="KW-1133">Transmembrane helix</keyword>
<keyword evidence="4 5" id="KW-0472">Membrane</keyword>
<evidence type="ECO:0000313" key="6">
    <source>
        <dbReference type="EMBL" id="AQT05777.1"/>
    </source>
</evidence>
<evidence type="ECO:0000256" key="1">
    <source>
        <dbReference type="ARBA" id="ARBA00022475"/>
    </source>
</evidence>
<keyword evidence="2 5" id="KW-0812">Transmembrane</keyword>
<dbReference type="Pfam" id="PF07869">
    <property type="entry name" value="DUF1656"/>
    <property type="match status" value="1"/>
</dbReference>
<reference evidence="6 7" key="1">
    <citation type="submission" date="2016-03" db="EMBL/GenBank/DDBJ databases">
        <title>Acetic acid bacteria sequencing.</title>
        <authorList>
            <person name="Brandt J."/>
            <person name="Jakob F."/>
            <person name="Vogel R.F."/>
        </authorList>
    </citation>
    <scope>NUCLEOTIDE SEQUENCE [LARGE SCALE GENOMIC DNA]</scope>
    <source>
        <strain evidence="6 7">TMW2.1084</strain>
    </source>
</reference>
<protein>
    <recommendedName>
        <fullName evidence="8">DUF1656 domain-containing protein</fullName>
    </recommendedName>
</protein>
<feature type="transmembrane region" description="Helical" evidence="5">
    <location>
        <begin position="15"/>
        <end position="38"/>
    </location>
</feature>
<dbReference type="RefSeq" id="WP_077931506.1">
    <property type="nucleotide sequence ID" value="NZ_CP014687.1"/>
</dbReference>
<evidence type="ECO:0000256" key="2">
    <source>
        <dbReference type="ARBA" id="ARBA00022692"/>
    </source>
</evidence>
<evidence type="ECO:0000256" key="5">
    <source>
        <dbReference type="SAM" id="Phobius"/>
    </source>
</evidence>
<dbReference type="GeneID" id="95618085"/>
<organism evidence="6 7">
    <name type="scientific">Acetobacter persici</name>
    <dbReference type="NCBI Taxonomy" id="1076596"/>
    <lineage>
        <taxon>Bacteria</taxon>
        <taxon>Pseudomonadati</taxon>
        <taxon>Pseudomonadota</taxon>
        <taxon>Alphaproteobacteria</taxon>
        <taxon>Acetobacterales</taxon>
        <taxon>Acetobacteraceae</taxon>
        <taxon>Acetobacter</taxon>
    </lineage>
</organism>
<dbReference type="InterPro" id="IPR012451">
    <property type="entry name" value="DUF1656"/>
</dbReference>
<evidence type="ECO:0000313" key="7">
    <source>
        <dbReference type="Proteomes" id="UP000189055"/>
    </source>
</evidence>
<proteinExistence type="predicted"/>
<evidence type="ECO:0000256" key="3">
    <source>
        <dbReference type="ARBA" id="ARBA00022989"/>
    </source>
</evidence>
<name>A0A1U9LHA3_9PROT</name>
<evidence type="ECO:0000256" key="4">
    <source>
        <dbReference type="ARBA" id="ARBA00023136"/>
    </source>
</evidence>